<sequence>MKLGDFKALTFDVYGTLIDWESGMVAGLRPLTDRLPQEVSRNAVLETHARQESAQQAQTPGRKYSELLATVYRRIAEEWGPSVTWDDCRRYGESVGNWPAFPDSAEALAYLKQHYKLVVLSNVDNRSFAASNERLGVAFDAVYTAEDIGSYKPHDGNFEYMLRNLRSLGVEKADILHTAESMFHDHKPANRHGLASAWIYRRHSDEGFGATMHPGETPRYDFRFNSMADMAAAHQAERRGL</sequence>
<keyword evidence="1" id="KW-0378">Hydrolase</keyword>
<name>A0ABW2UM69_9RHOB</name>
<dbReference type="InterPro" id="IPR036412">
    <property type="entry name" value="HAD-like_sf"/>
</dbReference>
<evidence type="ECO:0000313" key="2">
    <source>
        <dbReference type="EMBL" id="MFC7704549.1"/>
    </source>
</evidence>
<dbReference type="SUPFAM" id="SSF56784">
    <property type="entry name" value="HAD-like"/>
    <property type="match status" value="1"/>
</dbReference>
<protein>
    <submittedName>
        <fullName evidence="2">Haloacid dehalogenase type II</fullName>
    </submittedName>
</protein>
<comment type="caution">
    <text evidence="2">The sequence shown here is derived from an EMBL/GenBank/DDBJ whole genome shotgun (WGS) entry which is preliminary data.</text>
</comment>
<dbReference type="InterPro" id="IPR006328">
    <property type="entry name" value="2-HAD"/>
</dbReference>
<dbReference type="SFLD" id="SFLDG01129">
    <property type="entry name" value="C1.5:_HAD__Beta-PGM__Phosphata"/>
    <property type="match status" value="1"/>
</dbReference>
<dbReference type="SFLD" id="SFLDS00003">
    <property type="entry name" value="Haloacid_Dehalogenase"/>
    <property type="match status" value="1"/>
</dbReference>
<evidence type="ECO:0000313" key="3">
    <source>
        <dbReference type="Proteomes" id="UP001596516"/>
    </source>
</evidence>
<dbReference type="Gene3D" id="3.40.50.1000">
    <property type="entry name" value="HAD superfamily/HAD-like"/>
    <property type="match status" value="1"/>
</dbReference>
<dbReference type="CDD" id="cd02588">
    <property type="entry name" value="HAD_L2-DEX"/>
    <property type="match status" value="1"/>
</dbReference>
<dbReference type="Pfam" id="PF00702">
    <property type="entry name" value="Hydrolase"/>
    <property type="match status" value="1"/>
</dbReference>
<dbReference type="InterPro" id="IPR006439">
    <property type="entry name" value="HAD-SF_hydro_IA"/>
</dbReference>
<dbReference type="NCBIfam" id="TIGR01428">
    <property type="entry name" value="HAD_type_II"/>
    <property type="match status" value="1"/>
</dbReference>
<accession>A0ABW2UM69</accession>
<organism evidence="2 3">
    <name type="scientific">Plastorhodobacter daqingensis</name>
    <dbReference type="NCBI Taxonomy" id="1387281"/>
    <lineage>
        <taxon>Bacteria</taxon>
        <taxon>Pseudomonadati</taxon>
        <taxon>Pseudomonadota</taxon>
        <taxon>Alphaproteobacteria</taxon>
        <taxon>Rhodobacterales</taxon>
        <taxon>Paracoccaceae</taxon>
        <taxon>Plastorhodobacter</taxon>
    </lineage>
</organism>
<dbReference type="PANTHER" id="PTHR43316">
    <property type="entry name" value="HYDROLASE, HALOACID DELAHOGENASE-RELATED"/>
    <property type="match status" value="1"/>
</dbReference>
<dbReference type="Proteomes" id="UP001596516">
    <property type="component" value="Unassembled WGS sequence"/>
</dbReference>
<dbReference type="InterPro" id="IPR023214">
    <property type="entry name" value="HAD_sf"/>
</dbReference>
<gene>
    <name evidence="2" type="ORF">ACFQXB_10135</name>
</gene>
<reference evidence="3" key="1">
    <citation type="journal article" date="2019" name="Int. J. Syst. Evol. Microbiol.">
        <title>The Global Catalogue of Microorganisms (GCM) 10K type strain sequencing project: providing services to taxonomists for standard genome sequencing and annotation.</title>
        <authorList>
            <consortium name="The Broad Institute Genomics Platform"/>
            <consortium name="The Broad Institute Genome Sequencing Center for Infectious Disease"/>
            <person name="Wu L."/>
            <person name="Ma J."/>
        </authorList>
    </citation>
    <scope>NUCLEOTIDE SEQUENCE [LARGE SCALE GENOMIC DNA]</scope>
    <source>
        <strain evidence="3">CGMCC 1.12750</strain>
    </source>
</reference>
<dbReference type="NCBIfam" id="TIGR01493">
    <property type="entry name" value="HAD-SF-IA-v2"/>
    <property type="match status" value="1"/>
</dbReference>
<dbReference type="RefSeq" id="WP_377403002.1">
    <property type="nucleotide sequence ID" value="NZ_JBHTFQ010000005.1"/>
</dbReference>
<keyword evidence="3" id="KW-1185">Reference proteome</keyword>
<evidence type="ECO:0000256" key="1">
    <source>
        <dbReference type="ARBA" id="ARBA00022801"/>
    </source>
</evidence>
<dbReference type="EMBL" id="JBHTFQ010000005">
    <property type="protein sequence ID" value="MFC7704549.1"/>
    <property type="molecule type" value="Genomic_DNA"/>
</dbReference>
<dbReference type="Gene3D" id="1.10.150.750">
    <property type="match status" value="1"/>
</dbReference>
<proteinExistence type="predicted"/>
<dbReference type="PANTHER" id="PTHR43316:SF9">
    <property type="entry name" value="ACID DEHALOGENASE, PUTATIVE (AFU_ORTHOLOGUE AFUA_6G14460)-RELATED"/>
    <property type="match status" value="1"/>
</dbReference>
<dbReference type="InterPro" id="IPR051540">
    <property type="entry name" value="S-2-haloacid_dehalogenase"/>
</dbReference>